<name>A0A0C1C3K2_ASPUT</name>
<accession>A0A0C1C3K2</accession>
<evidence type="ECO:0000313" key="1">
    <source>
        <dbReference type="EMBL" id="KIA75600.1"/>
    </source>
</evidence>
<dbReference type="Proteomes" id="UP000053475">
    <property type="component" value="Unassembled WGS sequence"/>
</dbReference>
<dbReference type="AlphaFoldDB" id="A0A0C1C3K2"/>
<proteinExistence type="predicted"/>
<reference evidence="1 2" key="1">
    <citation type="submission" date="2014-11" db="EMBL/GenBank/DDBJ databases">
        <title>Genomics derived discovery of secondary metabolites biosynthetic gene clusters in Aspergillus ustus.</title>
        <authorList>
            <person name="Pi B."/>
            <person name="Dai F."/>
            <person name="Song X."/>
            <person name="Zhu C."/>
            <person name="Li H."/>
            <person name="Yu D."/>
        </authorList>
    </citation>
    <scope>NUCLEOTIDE SEQUENCE [LARGE SCALE GENOMIC DNA]</scope>
    <source>
        <strain evidence="1 2">3.3904</strain>
    </source>
</reference>
<comment type="caution">
    <text evidence="1">The sequence shown here is derived from an EMBL/GenBank/DDBJ whole genome shotgun (WGS) entry which is preliminary data.</text>
</comment>
<dbReference type="EMBL" id="JOMC01000070">
    <property type="protein sequence ID" value="KIA75600.1"/>
    <property type="molecule type" value="Genomic_DNA"/>
</dbReference>
<protein>
    <submittedName>
        <fullName evidence="1">Uncharacterized protein</fullName>
    </submittedName>
</protein>
<keyword evidence="2" id="KW-1185">Reference proteome</keyword>
<evidence type="ECO:0000313" key="2">
    <source>
        <dbReference type="Proteomes" id="UP000053475"/>
    </source>
</evidence>
<sequence length="292" mass="33369">MSELACPGAQPAAEVAEILDTAGISYLSFGWLPVALLALDLKYGEVEIVVRDRDLVAAREELVNNGFRLCEKPDCRELLDNRSPPLQDSQRGVPFEDQVFTVAEFIAFRARNKYHLIAAAHFHLETQYDNCTVLSLYKKSSILRWIPVLEDDPRNDEAGLIWRSDDDARLPPARVDGPSGPWTGLHAVRFLNPASFCEALLLLSCRDYCHIRAREFSWRGMWETLIENQVRLNRPLRPDLKLIWDAAEAYFIHNDRSKAPAPLMSRIRRQLIANGVIVPAEIPEVVEWWMHQ</sequence>
<gene>
    <name evidence="1" type="ORF">HK57_00614</name>
</gene>
<organism evidence="1 2">
    <name type="scientific">Aspergillus ustus</name>
    <dbReference type="NCBI Taxonomy" id="40382"/>
    <lineage>
        <taxon>Eukaryota</taxon>
        <taxon>Fungi</taxon>
        <taxon>Dikarya</taxon>
        <taxon>Ascomycota</taxon>
        <taxon>Pezizomycotina</taxon>
        <taxon>Eurotiomycetes</taxon>
        <taxon>Eurotiomycetidae</taxon>
        <taxon>Eurotiales</taxon>
        <taxon>Aspergillaceae</taxon>
        <taxon>Aspergillus</taxon>
        <taxon>Aspergillus subgen. Nidulantes</taxon>
    </lineage>
</organism>